<keyword evidence="1" id="KW-0479">Metal-binding</keyword>
<comment type="caution">
    <text evidence="3">The sequence shown here is derived from an EMBL/GenBank/DDBJ whole genome shotgun (WGS) entry which is preliminary data.</text>
</comment>
<name>A0ABS3TEL4_9BACT</name>
<dbReference type="CDD" id="cd00371">
    <property type="entry name" value="HMA"/>
    <property type="match status" value="1"/>
</dbReference>
<accession>A0ABS3TEL4</accession>
<dbReference type="PRINTS" id="PR00946">
    <property type="entry name" value="HGSCAVENGER"/>
</dbReference>
<dbReference type="Pfam" id="PF00403">
    <property type="entry name" value="HMA"/>
    <property type="match status" value="1"/>
</dbReference>
<dbReference type="InterPro" id="IPR006121">
    <property type="entry name" value="HMA_dom"/>
</dbReference>
<dbReference type="PROSITE" id="PS01047">
    <property type="entry name" value="HMA_1"/>
    <property type="match status" value="1"/>
</dbReference>
<evidence type="ECO:0000256" key="1">
    <source>
        <dbReference type="ARBA" id="ARBA00022723"/>
    </source>
</evidence>
<dbReference type="Gene3D" id="3.30.70.100">
    <property type="match status" value="1"/>
</dbReference>
<proteinExistence type="predicted"/>
<evidence type="ECO:0000313" key="4">
    <source>
        <dbReference type="Proteomes" id="UP000670527"/>
    </source>
</evidence>
<dbReference type="PROSITE" id="PS50846">
    <property type="entry name" value="HMA_2"/>
    <property type="match status" value="1"/>
</dbReference>
<evidence type="ECO:0000313" key="3">
    <source>
        <dbReference type="EMBL" id="MBO3272097.1"/>
    </source>
</evidence>
<gene>
    <name evidence="3" type="ORF">J4D97_15660</name>
</gene>
<feature type="domain" description="HMA" evidence="2">
    <location>
        <begin position="13"/>
        <end position="79"/>
    </location>
</feature>
<protein>
    <submittedName>
        <fullName evidence="3">Heavy-metal-associated domain-containing protein</fullName>
    </submittedName>
</protein>
<dbReference type="Proteomes" id="UP000670527">
    <property type="component" value="Unassembled WGS sequence"/>
</dbReference>
<dbReference type="EMBL" id="JAGETX010000009">
    <property type="protein sequence ID" value="MBO3272097.1"/>
    <property type="molecule type" value="Genomic_DNA"/>
</dbReference>
<sequence>METVRINNPDSLVRETFAVEGMTCGSCAGTVQRALSAVDGVSTATVEVGSASATVTYDSTVARPVDLKAAVAQAGYTLHDQAEAPAKAPRSKGGGCCC</sequence>
<reference evidence="3 4" key="1">
    <citation type="submission" date="2021-03" db="EMBL/GenBank/DDBJ databases">
        <authorList>
            <person name="Kim M.K."/>
        </authorList>
    </citation>
    <scope>NUCLEOTIDE SEQUENCE [LARGE SCALE GENOMIC DNA]</scope>
    <source>
        <strain evidence="3 4">BT507</strain>
    </source>
</reference>
<evidence type="ECO:0000259" key="2">
    <source>
        <dbReference type="PROSITE" id="PS50846"/>
    </source>
</evidence>
<dbReference type="SUPFAM" id="SSF55008">
    <property type="entry name" value="HMA, heavy metal-associated domain"/>
    <property type="match status" value="1"/>
</dbReference>
<dbReference type="InterPro" id="IPR036163">
    <property type="entry name" value="HMA_dom_sf"/>
</dbReference>
<dbReference type="InterPro" id="IPR017969">
    <property type="entry name" value="Heavy-metal-associated_CS"/>
</dbReference>
<dbReference type="RefSeq" id="WP_208308368.1">
    <property type="nucleotide sequence ID" value="NZ_JAGETX010000009.1"/>
</dbReference>
<organism evidence="3 4">
    <name type="scientific">Hymenobacter defluvii</name>
    <dbReference type="NCBI Taxonomy" id="2054411"/>
    <lineage>
        <taxon>Bacteria</taxon>
        <taxon>Pseudomonadati</taxon>
        <taxon>Bacteroidota</taxon>
        <taxon>Cytophagia</taxon>
        <taxon>Cytophagales</taxon>
        <taxon>Hymenobacteraceae</taxon>
        <taxon>Hymenobacter</taxon>
    </lineage>
</organism>
<dbReference type="InterPro" id="IPR001802">
    <property type="entry name" value="MerP/CopZ"/>
</dbReference>
<keyword evidence="4" id="KW-1185">Reference proteome</keyword>